<dbReference type="SUPFAM" id="SSF52540">
    <property type="entry name" value="P-loop containing nucleoside triphosphate hydrolases"/>
    <property type="match status" value="1"/>
</dbReference>
<comment type="catalytic activity">
    <reaction evidence="10 11">
        <text>UTP + L-glutamine + ATP + H2O = CTP + L-glutamate + ADP + phosphate + 2 H(+)</text>
        <dbReference type="Rhea" id="RHEA:26426"/>
        <dbReference type="ChEBI" id="CHEBI:15377"/>
        <dbReference type="ChEBI" id="CHEBI:15378"/>
        <dbReference type="ChEBI" id="CHEBI:29985"/>
        <dbReference type="ChEBI" id="CHEBI:30616"/>
        <dbReference type="ChEBI" id="CHEBI:37563"/>
        <dbReference type="ChEBI" id="CHEBI:43474"/>
        <dbReference type="ChEBI" id="CHEBI:46398"/>
        <dbReference type="ChEBI" id="CHEBI:58359"/>
        <dbReference type="ChEBI" id="CHEBI:456216"/>
        <dbReference type="EC" id="6.3.4.2"/>
    </reaction>
</comment>
<keyword evidence="3 11" id="KW-0436">Ligase</keyword>
<dbReference type="SUPFAM" id="SSF52317">
    <property type="entry name" value="Class I glutamine amidotransferase-like"/>
    <property type="match status" value="1"/>
</dbReference>
<dbReference type="InterPro" id="IPR017456">
    <property type="entry name" value="CTP_synthase_N"/>
</dbReference>
<dbReference type="AlphaFoldDB" id="A0A1G1W9E8"/>
<evidence type="ECO:0000313" key="14">
    <source>
        <dbReference type="EMBL" id="OGY24303.1"/>
    </source>
</evidence>
<evidence type="ECO:0000259" key="13">
    <source>
        <dbReference type="Pfam" id="PF06418"/>
    </source>
</evidence>
<dbReference type="InterPro" id="IPR027417">
    <property type="entry name" value="P-loop_NTPase"/>
</dbReference>
<feature type="binding site" evidence="11">
    <location>
        <position position="18"/>
    </location>
    <ligand>
        <name>CTP</name>
        <dbReference type="ChEBI" id="CHEBI:37563"/>
        <note>allosteric inhibitor</note>
    </ligand>
</feature>
<dbReference type="Pfam" id="PF06418">
    <property type="entry name" value="CTP_synth_N"/>
    <property type="match status" value="1"/>
</dbReference>
<keyword evidence="5 11" id="KW-0547">Nucleotide-binding</keyword>
<comment type="caution">
    <text evidence="11">Lacks conserved residue(s) required for the propagation of feature annotation.</text>
</comment>
<comment type="function">
    <text evidence="11">Catalyzes the ATP-dependent amination of UTP to CTP with either L-glutamine or ammonia as the source of nitrogen. Regulates intracellular CTP levels through interactions with the four ribonucleotide triphosphates.</text>
</comment>
<feature type="binding site" evidence="11">
    <location>
        <position position="18"/>
    </location>
    <ligand>
        <name>UTP</name>
        <dbReference type="ChEBI" id="CHEBI:46398"/>
    </ligand>
</feature>
<feature type="active site" evidence="11">
    <location>
        <position position="518"/>
    </location>
</feature>
<comment type="activity regulation">
    <text evidence="11">Allosterically activated by GTP, when glutamine is the substrate; GTP has no effect on the reaction when ammonia is the substrate. The allosteric effector GTP functions by stabilizing the protein conformation that binds the tetrahedral intermediate(s) formed during glutamine hydrolysis. Inhibited by the product CTP, via allosteric rather than competitive inhibition.</text>
</comment>
<feature type="region of interest" description="Amidoligase domain" evidence="11">
    <location>
        <begin position="1"/>
        <end position="271"/>
    </location>
</feature>
<dbReference type="HAMAP" id="MF_01227">
    <property type="entry name" value="PyrG"/>
    <property type="match status" value="1"/>
</dbReference>
<dbReference type="GO" id="GO:0019856">
    <property type="term" value="P:pyrimidine nucleobase biosynthetic process"/>
    <property type="evidence" value="ECO:0007669"/>
    <property type="project" value="TreeGrafter"/>
</dbReference>
<dbReference type="CDD" id="cd03113">
    <property type="entry name" value="CTPS_N"/>
    <property type="match status" value="1"/>
</dbReference>
<feature type="binding site" evidence="11">
    <location>
        <position position="146"/>
    </location>
    <ligand>
        <name>Mg(2+)</name>
        <dbReference type="ChEBI" id="CHEBI:18420"/>
    </ligand>
</feature>
<feature type="binding site" evidence="11">
    <location>
        <position position="76"/>
    </location>
    <ligand>
        <name>Mg(2+)</name>
        <dbReference type="ChEBI" id="CHEBI:18420"/>
    </ligand>
</feature>
<dbReference type="GO" id="GO:0044210">
    <property type="term" value="P:'de novo' CTP biosynthetic process"/>
    <property type="evidence" value="ECO:0007669"/>
    <property type="project" value="UniProtKB-UniRule"/>
</dbReference>
<feature type="binding site" evidence="11">
    <location>
        <position position="76"/>
    </location>
    <ligand>
        <name>ATP</name>
        <dbReference type="ChEBI" id="CHEBI:30616"/>
    </ligand>
</feature>
<dbReference type="STRING" id="1802593.A2172_00335"/>
<evidence type="ECO:0000256" key="5">
    <source>
        <dbReference type="ARBA" id="ARBA00022741"/>
    </source>
</evidence>
<feature type="binding site" evidence="11">
    <location>
        <position position="246"/>
    </location>
    <ligand>
        <name>ATP</name>
        <dbReference type="ChEBI" id="CHEBI:30616"/>
    </ligand>
</feature>
<feature type="binding site" evidence="11">
    <location>
        <position position="228"/>
    </location>
    <ligand>
        <name>UTP</name>
        <dbReference type="ChEBI" id="CHEBI:46398"/>
    </ligand>
</feature>
<comment type="catalytic activity">
    <reaction evidence="11">
        <text>L-glutamine + H2O = L-glutamate + NH4(+)</text>
        <dbReference type="Rhea" id="RHEA:15889"/>
        <dbReference type="ChEBI" id="CHEBI:15377"/>
        <dbReference type="ChEBI" id="CHEBI:28938"/>
        <dbReference type="ChEBI" id="CHEBI:29985"/>
        <dbReference type="ChEBI" id="CHEBI:58359"/>
    </reaction>
</comment>
<proteinExistence type="inferred from homology"/>
<comment type="subunit">
    <text evidence="11">Homotetramer.</text>
</comment>
<evidence type="ECO:0000256" key="7">
    <source>
        <dbReference type="ARBA" id="ARBA00022842"/>
    </source>
</evidence>
<feature type="active site" description="Nucleophile; for glutamine hydrolysis" evidence="11">
    <location>
        <position position="389"/>
    </location>
</feature>
<gene>
    <name evidence="11" type="primary">pyrG</name>
    <name evidence="14" type="ORF">A2172_00335</name>
</gene>
<keyword evidence="7 11" id="KW-0460">Magnesium</keyword>
<dbReference type="FunFam" id="3.40.50.880:FF:000002">
    <property type="entry name" value="CTP synthase"/>
    <property type="match status" value="1"/>
</dbReference>
<feature type="binding site" evidence="11">
    <location>
        <begin position="192"/>
        <end position="197"/>
    </location>
    <ligand>
        <name>CTP</name>
        <dbReference type="ChEBI" id="CHEBI:37563"/>
        <note>allosteric inhibitor</note>
    </ligand>
</feature>
<feature type="binding site" evidence="11">
    <location>
        <position position="473"/>
    </location>
    <ligand>
        <name>L-glutamine</name>
        <dbReference type="ChEBI" id="CHEBI:58359"/>
    </ligand>
</feature>
<keyword evidence="9 11" id="KW-0665">Pyrimidine biosynthesis</keyword>
<sequence>MVNKAGTKYIFISGGVLSGVGKGITTASLALILKSKGFTVSPFKCDPYINVDAGTMNPTEHGEVFVTDDGAETDQDLGHYERFLDIDLSGANFTTTGQIYQTVIQKERNLDYKGKCVEVVPHIPEEIIRRIKIAGEKNNADIVLVEIGGTVGEYQNILFLEAARILKFRQPQDVIHIHVGYLPTPNSLGEMKSKPVQQSVRLLNSAGIQPDILVCRSDEFMDEKRREKLALFCNMNQADIFRNPDVDSIYEVPLVLEKQQIGQKVLEKLKFRVGKKDLSAWESLVATIKKPKKELPIAVVGKYFTTGDFSLEDSYISVIEAIKHACWANVVNSRIVWVDSEKIEKEGTGALKKFKGVVVPGGFGSRGVEGIIKAIQFARENKVPYLGLCFGMQLATVEFARNVAELKDANTTEINSDAYNKVIHVMPEQEKLLIGKEYGGTMRLGAFPCKLVNGTTAQKAYGRNEIYERHRHRYEFNSQFRDKLEKSGFIVSGTSLNGRLVEIIEIKGHPFFVGTQFHPEFKSRPLRPHPLFSAFIKKSCLA</sequence>
<keyword evidence="6 11" id="KW-0067">ATP-binding</keyword>
<dbReference type="InterPro" id="IPR029062">
    <property type="entry name" value="Class_I_gatase-like"/>
</dbReference>
<dbReference type="EMBL" id="MHCP01000014">
    <property type="protein sequence ID" value="OGY24303.1"/>
    <property type="molecule type" value="Genomic_DNA"/>
</dbReference>
<evidence type="ECO:0000256" key="2">
    <source>
        <dbReference type="ARBA" id="ARBA00007533"/>
    </source>
</evidence>
<evidence type="ECO:0000313" key="15">
    <source>
        <dbReference type="Proteomes" id="UP000176631"/>
    </source>
</evidence>
<comment type="catalytic activity">
    <reaction evidence="11">
        <text>UTP + NH4(+) + ATP = CTP + ADP + phosphate + 2 H(+)</text>
        <dbReference type="Rhea" id="RHEA:16597"/>
        <dbReference type="ChEBI" id="CHEBI:15378"/>
        <dbReference type="ChEBI" id="CHEBI:28938"/>
        <dbReference type="ChEBI" id="CHEBI:30616"/>
        <dbReference type="ChEBI" id="CHEBI:37563"/>
        <dbReference type="ChEBI" id="CHEBI:43474"/>
        <dbReference type="ChEBI" id="CHEBI:46398"/>
        <dbReference type="ChEBI" id="CHEBI:456216"/>
    </reaction>
</comment>
<evidence type="ECO:0000256" key="10">
    <source>
        <dbReference type="ARBA" id="ARBA00047781"/>
    </source>
</evidence>
<dbReference type="GO" id="GO:0005829">
    <property type="term" value="C:cytosol"/>
    <property type="evidence" value="ECO:0007669"/>
    <property type="project" value="TreeGrafter"/>
</dbReference>
<feature type="binding site" evidence="11">
    <location>
        <begin position="192"/>
        <end position="197"/>
    </location>
    <ligand>
        <name>UTP</name>
        <dbReference type="ChEBI" id="CHEBI:46398"/>
    </ligand>
</feature>
<evidence type="ECO:0000256" key="3">
    <source>
        <dbReference type="ARBA" id="ARBA00022598"/>
    </source>
</evidence>
<feature type="binding site" evidence="11">
    <location>
        <begin position="390"/>
        <end position="393"/>
    </location>
    <ligand>
        <name>L-glutamine</name>
        <dbReference type="ChEBI" id="CHEBI:58359"/>
    </ligand>
</feature>
<dbReference type="InterPro" id="IPR033828">
    <property type="entry name" value="GATase1_CTP_Synthase"/>
</dbReference>
<feature type="binding site" evidence="11">
    <location>
        <position position="228"/>
    </location>
    <ligand>
        <name>CTP</name>
        <dbReference type="ChEBI" id="CHEBI:37563"/>
        <note>allosteric inhibitor</note>
    </ligand>
</feature>
<dbReference type="Pfam" id="PF00117">
    <property type="entry name" value="GATase"/>
    <property type="match status" value="1"/>
</dbReference>
<evidence type="ECO:0000256" key="8">
    <source>
        <dbReference type="ARBA" id="ARBA00022962"/>
    </source>
</evidence>
<feature type="binding site" evidence="11">
    <location>
        <begin position="19"/>
        <end position="24"/>
    </location>
    <ligand>
        <name>ATP</name>
        <dbReference type="ChEBI" id="CHEBI:30616"/>
    </ligand>
</feature>
<comment type="caution">
    <text evidence="14">The sequence shown here is derived from an EMBL/GenBank/DDBJ whole genome shotgun (WGS) entry which is preliminary data.</text>
</comment>
<evidence type="ECO:0000259" key="12">
    <source>
        <dbReference type="Pfam" id="PF00117"/>
    </source>
</evidence>
<reference evidence="14 15" key="1">
    <citation type="journal article" date="2016" name="Nat. Commun.">
        <title>Thousands of microbial genomes shed light on interconnected biogeochemical processes in an aquifer system.</title>
        <authorList>
            <person name="Anantharaman K."/>
            <person name="Brown C.T."/>
            <person name="Hug L.A."/>
            <person name="Sharon I."/>
            <person name="Castelle C.J."/>
            <person name="Probst A.J."/>
            <person name="Thomas B.C."/>
            <person name="Singh A."/>
            <person name="Wilkins M.J."/>
            <person name="Karaoz U."/>
            <person name="Brodie E.L."/>
            <person name="Williams K.H."/>
            <person name="Hubbard S.S."/>
            <person name="Banfield J.F."/>
        </authorList>
    </citation>
    <scope>NUCLEOTIDE SEQUENCE [LARGE SCALE GENOMIC DNA]</scope>
</reference>
<dbReference type="GO" id="GO:0046872">
    <property type="term" value="F:metal ion binding"/>
    <property type="evidence" value="ECO:0007669"/>
    <property type="project" value="UniProtKB-KW"/>
</dbReference>
<comment type="similarity">
    <text evidence="2 11">Belongs to the CTP synthase family.</text>
</comment>
<dbReference type="Proteomes" id="UP000176631">
    <property type="component" value="Unassembled WGS sequence"/>
</dbReference>
<feature type="binding site" evidence="11">
    <location>
        <position position="413"/>
    </location>
    <ligand>
        <name>L-glutamine</name>
        <dbReference type="ChEBI" id="CHEBI:58359"/>
    </ligand>
</feature>
<feature type="domain" description="Glutamine amidotransferase" evidence="12">
    <location>
        <begin position="312"/>
        <end position="537"/>
    </location>
</feature>
<dbReference type="InterPro" id="IPR004468">
    <property type="entry name" value="CTP_synthase"/>
</dbReference>
<protein>
    <recommendedName>
        <fullName evidence="11">CTP synthase</fullName>
        <ecNumber evidence="11">6.3.4.2</ecNumber>
    </recommendedName>
    <alternativeName>
        <fullName evidence="11">Cytidine 5'-triphosphate synthase</fullName>
    </alternativeName>
    <alternativeName>
        <fullName evidence="11">Cytidine triphosphate synthetase</fullName>
        <shortName evidence="11">CTP synthetase</shortName>
        <shortName evidence="11">CTPS</shortName>
    </alternativeName>
    <alternativeName>
        <fullName evidence="11">UTP--ammonia ligase</fullName>
    </alternativeName>
</protein>
<dbReference type="NCBIfam" id="TIGR00337">
    <property type="entry name" value="PyrG"/>
    <property type="match status" value="1"/>
</dbReference>
<dbReference type="GO" id="GO:0042802">
    <property type="term" value="F:identical protein binding"/>
    <property type="evidence" value="ECO:0007669"/>
    <property type="project" value="TreeGrafter"/>
</dbReference>
<evidence type="ECO:0000256" key="4">
    <source>
        <dbReference type="ARBA" id="ARBA00022723"/>
    </source>
</evidence>
<dbReference type="GO" id="GO:0005524">
    <property type="term" value="F:ATP binding"/>
    <property type="evidence" value="ECO:0007669"/>
    <property type="project" value="UniProtKB-KW"/>
</dbReference>
<keyword evidence="8 11" id="KW-0315">Glutamine amidotransferase</keyword>
<comment type="miscellaneous">
    <text evidence="11">CTPSs have evolved a hybrid strategy for distinguishing between UTP and CTP. The overlapping regions of the product feedback inhibitory and substrate sites recognize a common feature in both compounds, the triphosphate moiety. To differentiate isosteric substrate and product pyrimidine rings, an additional pocket far from the expected kinase/ligase catalytic site, specifically recognizes the cytosine and ribose portions of the product inhibitor.</text>
</comment>
<keyword evidence="4 11" id="KW-0479">Metal-binding</keyword>
<dbReference type="PANTHER" id="PTHR11550">
    <property type="entry name" value="CTP SYNTHASE"/>
    <property type="match status" value="1"/>
</dbReference>
<evidence type="ECO:0000256" key="9">
    <source>
        <dbReference type="ARBA" id="ARBA00022975"/>
    </source>
</evidence>
<feature type="binding site" evidence="11">
    <location>
        <position position="362"/>
    </location>
    <ligand>
        <name>L-glutamine</name>
        <dbReference type="ChEBI" id="CHEBI:58359"/>
    </ligand>
</feature>
<evidence type="ECO:0000256" key="1">
    <source>
        <dbReference type="ARBA" id="ARBA00005171"/>
    </source>
</evidence>
<dbReference type="GO" id="GO:0004359">
    <property type="term" value="F:glutaminase activity"/>
    <property type="evidence" value="ECO:0007669"/>
    <property type="project" value="RHEA"/>
</dbReference>
<evidence type="ECO:0000256" key="11">
    <source>
        <dbReference type="HAMAP-Rule" id="MF_01227"/>
    </source>
</evidence>
<evidence type="ECO:0000256" key="6">
    <source>
        <dbReference type="ARBA" id="ARBA00022840"/>
    </source>
</evidence>
<dbReference type="EC" id="6.3.4.2" evidence="11"/>
<dbReference type="Gene3D" id="3.40.50.300">
    <property type="entry name" value="P-loop containing nucleotide triphosphate hydrolases"/>
    <property type="match status" value="1"/>
</dbReference>
<feature type="active site" evidence="11">
    <location>
        <position position="520"/>
    </location>
</feature>
<dbReference type="GO" id="GO:0003883">
    <property type="term" value="F:CTP synthase activity"/>
    <property type="evidence" value="ECO:0007669"/>
    <property type="project" value="UniProtKB-UniRule"/>
</dbReference>
<dbReference type="PANTHER" id="PTHR11550:SF0">
    <property type="entry name" value="CTP SYNTHASE-RELATED"/>
    <property type="match status" value="1"/>
</dbReference>
<comment type="pathway">
    <text evidence="1 11">Pyrimidine metabolism; CTP biosynthesis via de novo pathway; CTP from UDP: step 2/2.</text>
</comment>
<dbReference type="Gene3D" id="3.40.50.880">
    <property type="match status" value="1"/>
</dbReference>
<dbReference type="FunFam" id="3.40.50.300:FF:000009">
    <property type="entry name" value="CTP synthase"/>
    <property type="match status" value="1"/>
</dbReference>
<name>A0A1G1W9E8_9BACT</name>
<organism evidence="14 15">
    <name type="scientific">Candidatus Woykebacteria bacterium RBG_13_40_15</name>
    <dbReference type="NCBI Taxonomy" id="1802593"/>
    <lineage>
        <taxon>Bacteria</taxon>
        <taxon>Candidatus Woykeibacteriota</taxon>
    </lineage>
</organism>
<dbReference type="NCBIfam" id="NF003792">
    <property type="entry name" value="PRK05380.1"/>
    <property type="match status" value="1"/>
</dbReference>
<dbReference type="UniPathway" id="UPA00159">
    <property type="reaction ID" value="UER00277"/>
</dbReference>
<accession>A0A1G1W9E8</accession>
<dbReference type="InterPro" id="IPR017926">
    <property type="entry name" value="GATASE"/>
</dbReference>
<dbReference type="CDD" id="cd01746">
    <property type="entry name" value="GATase1_CTP_Synthase"/>
    <property type="match status" value="1"/>
</dbReference>
<dbReference type="GO" id="GO:0097268">
    <property type="term" value="C:cytoophidium"/>
    <property type="evidence" value="ECO:0007669"/>
    <property type="project" value="UniProtKB-ARBA"/>
</dbReference>
<dbReference type="PROSITE" id="PS51273">
    <property type="entry name" value="GATASE_TYPE_1"/>
    <property type="match status" value="1"/>
</dbReference>
<feature type="domain" description="CTP synthase N-terminal" evidence="13">
    <location>
        <begin position="8"/>
        <end position="270"/>
    </location>
</feature>